<keyword evidence="3" id="KW-0813">Transport</keyword>
<dbReference type="InterPro" id="IPR032710">
    <property type="entry name" value="NTF2-like_dom_sf"/>
</dbReference>
<evidence type="ECO:0000256" key="4">
    <source>
        <dbReference type="ARBA" id="ARBA00022792"/>
    </source>
</evidence>
<dbReference type="GO" id="GO:0051087">
    <property type="term" value="F:protein-folding chaperone binding"/>
    <property type="evidence" value="ECO:0007669"/>
    <property type="project" value="InterPro"/>
</dbReference>
<feature type="coiled-coil region" evidence="10">
    <location>
        <begin position="33"/>
        <end position="69"/>
    </location>
</feature>
<keyword evidence="5" id="KW-0653">Protein transport</keyword>
<dbReference type="PANTHER" id="PTHR10721">
    <property type="entry name" value="MITOCHONDRIAL IMPORT INNER MEMBRANE TRANSLOCASE SUBUNIT TIM44"/>
    <property type="match status" value="1"/>
</dbReference>
<gene>
    <name evidence="12" type="primary">Timm44</name>
    <name evidence="12" type="ORF">g.21153</name>
</gene>
<keyword evidence="10" id="KW-0175">Coiled coil</keyword>
<protein>
    <submittedName>
        <fullName evidence="12">Mitochondrial import inner membrane translocase subunit TIM44</fullName>
    </submittedName>
</protein>
<dbReference type="PIRSF" id="PIRSF037871">
    <property type="entry name" value="TIM44"/>
    <property type="match status" value="1"/>
</dbReference>
<evidence type="ECO:0000256" key="1">
    <source>
        <dbReference type="ARBA" id="ARBA00004273"/>
    </source>
</evidence>
<evidence type="ECO:0000259" key="11">
    <source>
        <dbReference type="SMART" id="SM00978"/>
    </source>
</evidence>
<evidence type="ECO:0000256" key="8">
    <source>
        <dbReference type="ARBA" id="ARBA00023128"/>
    </source>
</evidence>
<keyword evidence="7" id="KW-0811">Translocation</keyword>
<comment type="subcellular location">
    <subcellularLocation>
        <location evidence="1">Mitochondrion inner membrane</location>
    </subcellularLocation>
</comment>
<dbReference type="GO" id="GO:0005743">
    <property type="term" value="C:mitochondrial inner membrane"/>
    <property type="evidence" value="ECO:0007669"/>
    <property type="project" value="UniProtKB-SubCell"/>
</dbReference>
<dbReference type="InterPro" id="IPR017303">
    <property type="entry name" value="Tim44"/>
</dbReference>
<keyword evidence="9" id="KW-0472">Membrane</keyword>
<evidence type="ECO:0000256" key="10">
    <source>
        <dbReference type="SAM" id="Coils"/>
    </source>
</evidence>
<proteinExistence type="inferred from homology"/>
<keyword evidence="8" id="KW-0496">Mitochondrion</keyword>
<accession>A0A6G1S7N3</accession>
<evidence type="ECO:0000256" key="9">
    <source>
        <dbReference type="ARBA" id="ARBA00023136"/>
    </source>
</evidence>
<keyword evidence="6" id="KW-0809">Transit peptide</keyword>
<reference evidence="12" key="1">
    <citation type="submission" date="2018-10" db="EMBL/GenBank/DDBJ databases">
        <title>Transcriptome assembly of Aceria tosichella (Wheat curl mite) Type 2.</title>
        <authorList>
            <person name="Scully E.D."/>
            <person name="Geib S.M."/>
            <person name="Palmer N.A."/>
            <person name="Gupta A.K."/>
            <person name="Sarath G."/>
            <person name="Tatineni S."/>
        </authorList>
    </citation>
    <scope>NUCLEOTIDE SEQUENCE</scope>
    <source>
        <strain evidence="12">LincolnNE</strain>
    </source>
</reference>
<dbReference type="GO" id="GO:0030150">
    <property type="term" value="P:protein import into mitochondrial matrix"/>
    <property type="evidence" value="ECO:0007669"/>
    <property type="project" value="InterPro"/>
</dbReference>
<name>A0A6G1S7N3_9ACAR</name>
<evidence type="ECO:0000313" key="12">
    <source>
        <dbReference type="EMBL" id="MDE46515.1"/>
    </source>
</evidence>
<evidence type="ECO:0000256" key="7">
    <source>
        <dbReference type="ARBA" id="ARBA00023010"/>
    </source>
</evidence>
<comment type="similarity">
    <text evidence="2">Belongs to the Tim44 family.</text>
</comment>
<evidence type="ECO:0000256" key="6">
    <source>
        <dbReference type="ARBA" id="ARBA00022946"/>
    </source>
</evidence>
<dbReference type="SMART" id="SM00978">
    <property type="entry name" value="Tim44"/>
    <property type="match status" value="1"/>
</dbReference>
<sequence length="407" mass="47088">MLSRLSYLPRRYSSQKSFVSRVIENIRNEWSQNKEIKENLDKFRRETQKLEDTDALRQAREKFKKVEEESLKDVNEVLQSAKDSLRSGVEKAKEAEIVKKTIRFGDTISSTAKDAAQGISKQGEYLKETTAFKKMSEASRSVERELNEADMLSSLYKPPTELLKRSERSTLMPQTERQVKPNEDVQSIELHKDSKWSQNWSKFKDENPYINKIFEFKMKYDESDNPLVRATKTFVDRVGDIMGGLFQRTDLSNVLTEICKADPNFDINVFMNDCEKFIIPTILEAMVQNRLDILADWCHEAVYNVLSRPLQEAQKLGLTIHTKVLDLQNLELAMGKMMEQGPVLVFTFHAQQISYVTDSKGNIVEGDPDKIVQNTYVMAFCRDQDDLDPSTAWRLIDVAMQQSQIFF</sequence>
<dbReference type="InterPro" id="IPR039544">
    <property type="entry name" value="Tim44-like"/>
</dbReference>
<dbReference type="AlphaFoldDB" id="A0A6G1S7N3"/>
<keyword evidence="4" id="KW-0999">Mitochondrion inner membrane</keyword>
<dbReference type="Pfam" id="PF04280">
    <property type="entry name" value="Tim44"/>
    <property type="match status" value="1"/>
</dbReference>
<evidence type="ECO:0000256" key="5">
    <source>
        <dbReference type="ARBA" id="ARBA00022927"/>
    </source>
</evidence>
<dbReference type="InterPro" id="IPR007379">
    <property type="entry name" value="Tim44-like_dom"/>
</dbReference>
<feature type="domain" description="Tim44-like" evidence="11">
    <location>
        <begin position="251"/>
        <end position="400"/>
    </location>
</feature>
<dbReference type="SUPFAM" id="SSF54427">
    <property type="entry name" value="NTF2-like"/>
    <property type="match status" value="1"/>
</dbReference>
<evidence type="ECO:0000256" key="2">
    <source>
        <dbReference type="ARBA" id="ARBA00009597"/>
    </source>
</evidence>
<organism evidence="12">
    <name type="scientific">Aceria tosichella</name>
    <name type="common">wheat curl mite</name>
    <dbReference type="NCBI Taxonomy" id="561515"/>
    <lineage>
        <taxon>Eukaryota</taxon>
        <taxon>Metazoa</taxon>
        <taxon>Ecdysozoa</taxon>
        <taxon>Arthropoda</taxon>
        <taxon>Chelicerata</taxon>
        <taxon>Arachnida</taxon>
        <taxon>Acari</taxon>
        <taxon>Acariformes</taxon>
        <taxon>Trombidiformes</taxon>
        <taxon>Prostigmata</taxon>
        <taxon>Eupodina</taxon>
        <taxon>Eriophyoidea</taxon>
        <taxon>Eriophyidae</taxon>
        <taxon>Eriophyinae</taxon>
        <taxon>Aceriini</taxon>
        <taxon>Aceria</taxon>
    </lineage>
</organism>
<dbReference type="EMBL" id="GGYP01001744">
    <property type="protein sequence ID" value="MDE46515.1"/>
    <property type="molecule type" value="Transcribed_RNA"/>
</dbReference>
<dbReference type="PANTHER" id="PTHR10721:SF1">
    <property type="entry name" value="MITOCHONDRIAL IMPORT INNER MEMBRANE TRANSLOCASE SUBUNIT TIM44"/>
    <property type="match status" value="1"/>
</dbReference>
<evidence type="ECO:0000256" key="3">
    <source>
        <dbReference type="ARBA" id="ARBA00022448"/>
    </source>
</evidence>
<dbReference type="Gene3D" id="3.10.450.240">
    <property type="match status" value="1"/>
</dbReference>